<evidence type="ECO:0000313" key="7">
    <source>
        <dbReference type="Proteomes" id="UP000192276"/>
    </source>
</evidence>
<dbReference type="AlphaFoldDB" id="A0A1V9GCB3"/>
<dbReference type="PROSITE" id="PS50110">
    <property type="entry name" value="RESPONSE_REGULATORY"/>
    <property type="match status" value="1"/>
</dbReference>
<keyword evidence="1 3" id="KW-0597">Phosphoprotein</keyword>
<comment type="caution">
    <text evidence="6">The sequence shown here is derived from an EMBL/GenBank/DDBJ whole genome shotgun (WGS) entry which is preliminary data.</text>
</comment>
<proteinExistence type="predicted"/>
<dbReference type="InterPro" id="IPR000792">
    <property type="entry name" value="Tscrpt_reg_LuxR_C"/>
</dbReference>
<dbReference type="CDD" id="cd17535">
    <property type="entry name" value="REC_NarL-like"/>
    <property type="match status" value="1"/>
</dbReference>
<dbReference type="SMART" id="SM00448">
    <property type="entry name" value="REC"/>
    <property type="match status" value="1"/>
</dbReference>
<dbReference type="InterPro" id="IPR011006">
    <property type="entry name" value="CheY-like_superfamily"/>
</dbReference>
<evidence type="ECO:0000256" key="1">
    <source>
        <dbReference type="ARBA" id="ARBA00022553"/>
    </source>
</evidence>
<reference evidence="7" key="1">
    <citation type="submission" date="2016-04" db="EMBL/GenBank/DDBJ databases">
        <authorList>
            <person name="Chen L."/>
            <person name="Zhuang W."/>
            <person name="Wang G."/>
        </authorList>
    </citation>
    <scope>NUCLEOTIDE SEQUENCE [LARGE SCALE GENOMIC DNA]</scope>
    <source>
        <strain evidence="7">208</strain>
    </source>
</reference>
<dbReference type="PANTHER" id="PTHR43214">
    <property type="entry name" value="TWO-COMPONENT RESPONSE REGULATOR"/>
    <property type="match status" value="1"/>
</dbReference>
<feature type="domain" description="Response regulatory" evidence="5">
    <location>
        <begin position="5"/>
        <end position="123"/>
    </location>
</feature>
<dbReference type="SUPFAM" id="SSF46894">
    <property type="entry name" value="C-terminal effector domain of the bipartite response regulators"/>
    <property type="match status" value="1"/>
</dbReference>
<dbReference type="Gene3D" id="3.40.50.2300">
    <property type="match status" value="1"/>
</dbReference>
<dbReference type="InterPro" id="IPR039420">
    <property type="entry name" value="WalR-like"/>
</dbReference>
<dbReference type="EMBL" id="LWBP01000001">
    <property type="protein sequence ID" value="OQP68253.1"/>
    <property type="molecule type" value="Genomic_DNA"/>
</dbReference>
<dbReference type="Pfam" id="PF00196">
    <property type="entry name" value="GerE"/>
    <property type="match status" value="1"/>
</dbReference>
<dbReference type="PRINTS" id="PR00038">
    <property type="entry name" value="HTHLUXR"/>
</dbReference>
<dbReference type="InterPro" id="IPR016032">
    <property type="entry name" value="Sig_transdc_resp-reg_C-effctor"/>
</dbReference>
<evidence type="ECO:0000259" key="5">
    <source>
        <dbReference type="PROSITE" id="PS50110"/>
    </source>
</evidence>
<dbReference type="CDD" id="cd06170">
    <property type="entry name" value="LuxR_C_like"/>
    <property type="match status" value="1"/>
</dbReference>
<dbReference type="SUPFAM" id="SSF52172">
    <property type="entry name" value="CheY-like"/>
    <property type="match status" value="1"/>
</dbReference>
<feature type="modified residue" description="4-aspartylphosphate" evidence="3">
    <location>
        <position position="58"/>
    </location>
</feature>
<dbReference type="RefSeq" id="WP_081158399.1">
    <property type="nucleotide sequence ID" value="NZ_LWBP01000001.1"/>
</dbReference>
<dbReference type="STRING" id="550983.A4R26_00120"/>
<evidence type="ECO:0000313" key="6">
    <source>
        <dbReference type="EMBL" id="OQP68253.1"/>
    </source>
</evidence>
<evidence type="ECO:0000256" key="2">
    <source>
        <dbReference type="ARBA" id="ARBA00023125"/>
    </source>
</evidence>
<dbReference type="SMART" id="SM00421">
    <property type="entry name" value="HTH_LUXR"/>
    <property type="match status" value="1"/>
</dbReference>
<dbReference type="GO" id="GO:0003677">
    <property type="term" value="F:DNA binding"/>
    <property type="evidence" value="ECO:0007669"/>
    <property type="project" value="UniProtKB-KW"/>
</dbReference>
<accession>A0A1V9GCB3</accession>
<evidence type="ECO:0000256" key="3">
    <source>
        <dbReference type="PROSITE-ProRule" id="PRU00169"/>
    </source>
</evidence>
<evidence type="ECO:0008006" key="8">
    <source>
        <dbReference type="Google" id="ProtNLM"/>
    </source>
</evidence>
<feature type="domain" description="HTH luxR-type" evidence="4">
    <location>
        <begin position="151"/>
        <end position="216"/>
    </location>
</feature>
<sequence>MEPIRIAIVEDQPLARQSLSALLKTIDGLQLLMEAADGGTFLQQLAGSPQAPDIAIIDINMPGLNGMDLNELLRERYPAIKVIVLSIHSQERLISKMINAGARAYLNKNCEVNELVAAIRAVHQVGFYMNEPTMKAIQQVAGYRNKKVKNLQAIPIELTAREKEILALICKEKSNSEIAASLNLSTRTVEGHRNNLLIKIGCKNTAGLVLFAVKYGIVDVF</sequence>
<dbReference type="InterPro" id="IPR058245">
    <property type="entry name" value="NreC/VraR/RcsB-like_REC"/>
</dbReference>
<dbReference type="InterPro" id="IPR001789">
    <property type="entry name" value="Sig_transdc_resp-reg_receiver"/>
</dbReference>
<keyword evidence="7" id="KW-1185">Reference proteome</keyword>
<name>A0A1V9GCB3_9BACT</name>
<dbReference type="OrthoDB" id="9797341at2"/>
<dbReference type="Pfam" id="PF00072">
    <property type="entry name" value="Response_reg"/>
    <property type="match status" value="1"/>
</dbReference>
<dbReference type="PANTHER" id="PTHR43214:SF43">
    <property type="entry name" value="TWO-COMPONENT RESPONSE REGULATOR"/>
    <property type="match status" value="1"/>
</dbReference>
<dbReference type="Proteomes" id="UP000192276">
    <property type="component" value="Unassembled WGS sequence"/>
</dbReference>
<dbReference type="GO" id="GO:0006355">
    <property type="term" value="P:regulation of DNA-templated transcription"/>
    <property type="evidence" value="ECO:0007669"/>
    <property type="project" value="InterPro"/>
</dbReference>
<protein>
    <recommendedName>
        <fullName evidence="8">DNA-binding response regulator</fullName>
    </recommendedName>
</protein>
<gene>
    <name evidence="6" type="ORF">A4R26_00120</name>
</gene>
<keyword evidence="2" id="KW-0238">DNA-binding</keyword>
<organism evidence="6 7">
    <name type="scientific">Niastella populi</name>
    <dbReference type="NCBI Taxonomy" id="550983"/>
    <lineage>
        <taxon>Bacteria</taxon>
        <taxon>Pseudomonadati</taxon>
        <taxon>Bacteroidota</taxon>
        <taxon>Chitinophagia</taxon>
        <taxon>Chitinophagales</taxon>
        <taxon>Chitinophagaceae</taxon>
        <taxon>Niastella</taxon>
    </lineage>
</organism>
<dbReference type="GO" id="GO:0000160">
    <property type="term" value="P:phosphorelay signal transduction system"/>
    <property type="evidence" value="ECO:0007669"/>
    <property type="project" value="InterPro"/>
</dbReference>
<evidence type="ECO:0000259" key="4">
    <source>
        <dbReference type="PROSITE" id="PS50043"/>
    </source>
</evidence>
<dbReference type="PROSITE" id="PS50043">
    <property type="entry name" value="HTH_LUXR_2"/>
    <property type="match status" value="1"/>
</dbReference>